<feature type="region of interest" description="Disordered" evidence="1">
    <location>
        <begin position="107"/>
        <end position="137"/>
    </location>
</feature>
<dbReference type="PROSITE" id="PS51257">
    <property type="entry name" value="PROKAR_LIPOPROTEIN"/>
    <property type="match status" value="1"/>
</dbReference>
<evidence type="ECO:0000256" key="1">
    <source>
        <dbReference type="SAM" id="MobiDB-lite"/>
    </source>
</evidence>
<accession>A0A0P8C6S6</accession>
<comment type="caution">
    <text evidence="2">The sequence shown here is derived from an EMBL/GenBank/DDBJ whole genome shotgun (WGS) entry which is preliminary data.</text>
</comment>
<feature type="compositionally biased region" description="Polar residues" evidence="1">
    <location>
        <begin position="405"/>
        <end position="418"/>
    </location>
</feature>
<evidence type="ECO:0000313" key="2">
    <source>
        <dbReference type="EMBL" id="KPQ37532.1"/>
    </source>
</evidence>
<feature type="region of interest" description="Disordered" evidence="1">
    <location>
        <begin position="72"/>
        <end position="95"/>
    </location>
</feature>
<evidence type="ECO:0000313" key="3">
    <source>
        <dbReference type="Proteomes" id="UP000050465"/>
    </source>
</evidence>
<feature type="compositionally biased region" description="Polar residues" evidence="1">
    <location>
        <begin position="38"/>
        <end position="54"/>
    </location>
</feature>
<dbReference type="AlphaFoldDB" id="A0A0P8C6S6"/>
<dbReference type="Proteomes" id="UP000050465">
    <property type="component" value="Unassembled WGS sequence"/>
</dbReference>
<gene>
    <name evidence="2" type="ORF">HLUCCA11_00355</name>
</gene>
<dbReference type="EMBL" id="LJZR01000001">
    <property type="protein sequence ID" value="KPQ37532.1"/>
    <property type="molecule type" value="Genomic_DNA"/>
</dbReference>
<name>A0A0P8C6S6_9CYAN</name>
<reference evidence="2 3" key="1">
    <citation type="submission" date="2015-09" db="EMBL/GenBank/DDBJ databases">
        <title>Identification and resolution of microdiversity through metagenomic sequencing of parallel consortia.</title>
        <authorList>
            <person name="Nelson W.C."/>
            <person name="Romine M.F."/>
            <person name="Lindemann S.R."/>
        </authorList>
    </citation>
    <scope>NUCLEOTIDE SEQUENCE [LARGE SCALE GENOMIC DNA]</scope>
    <source>
        <strain evidence="2">Ana</strain>
    </source>
</reference>
<feature type="region of interest" description="Disordered" evidence="1">
    <location>
        <begin position="20"/>
        <end position="56"/>
    </location>
</feature>
<sequence>MRKVTASAVILTALTGCSQSSIPSTQWSFKVPSETEVTEAQQEGQANTAQSGPIENSLDDSQILAEARLAVGRSSRSENGRIMGPAFEQPETDGFINSKARTNISTANSYNNSDLSARETDSPTSGFSFPRPPARPDPVAEVREYLRTNSPTALTSRAPYNSQVYLSSVPLLKQDYNLSGSVTESTLNYGNDLGENFSKATSTPITEPIDLSLTGSSIDNRPNNTFNEGQFAQDYSALVLPNISAGVDTSSFFESSLDDNALPQLAPTVPTNNDSTLVNARSAGISLQPVPSSDATAEDIPIGTAILNNLQSSSNLEMAADETVPAPAMREATVVAPVVAPAVVASSTDGLATPSISRLSQTMPEREMSPLVASYRAGRKMPQLSDSGTLVGPSPEAESGVPASSVPTSPEEPSQSFNPPALSPSSPLLEGLRSNKALESSSQMTVYVPIAETMPSDTSATLVKDAVNKVSTEVSTLDFIDEIAQEDVFSSVLSSAALLNSQPAKAGLPAANSVDSAAADESASGAIAFDIFDKLSAADSEVHRAKARRAELTLATSHQKNTNRHRLSWL</sequence>
<feature type="compositionally biased region" description="Low complexity" evidence="1">
    <location>
        <begin position="419"/>
        <end position="429"/>
    </location>
</feature>
<organism evidence="2 3">
    <name type="scientific">Phormidesmis priestleyi Ana</name>
    <dbReference type="NCBI Taxonomy" id="1666911"/>
    <lineage>
        <taxon>Bacteria</taxon>
        <taxon>Bacillati</taxon>
        <taxon>Cyanobacteriota</taxon>
        <taxon>Cyanophyceae</taxon>
        <taxon>Leptolyngbyales</taxon>
        <taxon>Leptolyngbyaceae</taxon>
        <taxon>Phormidesmis</taxon>
    </lineage>
</organism>
<protein>
    <submittedName>
        <fullName evidence="2">Uncharacterized protein</fullName>
    </submittedName>
</protein>
<feature type="region of interest" description="Disordered" evidence="1">
    <location>
        <begin position="382"/>
        <end position="429"/>
    </location>
</feature>
<proteinExistence type="predicted"/>